<feature type="binding site" evidence="12">
    <location>
        <position position="143"/>
    </location>
    <ligand>
        <name>Zn(2+)</name>
        <dbReference type="ChEBI" id="CHEBI:29105"/>
    </ligand>
</feature>
<comment type="caution">
    <text evidence="14">The sequence shown here is derived from an EMBL/GenBank/DDBJ whole genome shotgun (WGS) entry which is preliminary data.</text>
</comment>
<evidence type="ECO:0000256" key="6">
    <source>
        <dbReference type="ARBA" id="ARBA00022491"/>
    </source>
</evidence>
<dbReference type="SUPFAM" id="SSF46785">
    <property type="entry name" value="Winged helix' DNA-binding domain"/>
    <property type="match status" value="1"/>
</dbReference>
<dbReference type="AlphaFoldDB" id="E5YBK6"/>
<name>E5YBK6_BILW3</name>
<dbReference type="PANTHER" id="PTHR33202:SF2">
    <property type="entry name" value="FERRIC UPTAKE REGULATION PROTEIN"/>
    <property type="match status" value="1"/>
</dbReference>
<dbReference type="GO" id="GO:0003700">
    <property type="term" value="F:DNA-binding transcription factor activity"/>
    <property type="evidence" value="ECO:0007669"/>
    <property type="project" value="InterPro"/>
</dbReference>
<keyword evidence="10" id="KW-0238">DNA-binding</keyword>
<keyword evidence="11" id="KW-0804">Transcription</keyword>
<evidence type="ECO:0000256" key="9">
    <source>
        <dbReference type="ARBA" id="ARBA00023015"/>
    </source>
</evidence>
<dbReference type="OrthoDB" id="8659436at2"/>
<feature type="binding site" evidence="13">
    <location>
        <position position="97"/>
    </location>
    <ligand>
        <name>Fe cation</name>
        <dbReference type="ChEBI" id="CHEBI:24875"/>
    </ligand>
</feature>
<dbReference type="GO" id="GO:1900376">
    <property type="term" value="P:regulation of secondary metabolite biosynthetic process"/>
    <property type="evidence" value="ECO:0007669"/>
    <property type="project" value="TreeGrafter"/>
</dbReference>
<keyword evidence="7 12" id="KW-0479">Metal-binding</keyword>
<feature type="binding site" evidence="13">
    <location>
        <position position="118"/>
    </location>
    <ligand>
        <name>Fe cation</name>
        <dbReference type="ChEBI" id="CHEBI:24875"/>
    </ligand>
</feature>
<feature type="binding site" evidence="13">
    <location>
        <position position="99"/>
    </location>
    <ligand>
        <name>Fe cation</name>
        <dbReference type="ChEBI" id="CHEBI:24875"/>
    </ligand>
</feature>
<dbReference type="STRING" id="563192.HMPREF0179_03579"/>
<evidence type="ECO:0000256" key="11">
    <source>
        <dbReference type="ARBA" id="ARBA00023163"/>
    </source>
</evidence>
<dbReference type="Proteomes" id="UP000006034">
    <property type="component" value="Unassembled WGS sequence"/>
</dbReference>
<organism evidence="14 15">
    <name type="scientific">Bilophila wadsworthia (strain 3_1_6)</name>
    <dbReference type="NCBI Taxonomy" id="563192"/>
    <lineage>
        <taxon>Bacteria</taxon>
        <taxon>Pseudomonadati</taxon>
        <taxon>Thermodesulfobacteriota</taxon>
        <taxon>Desulfovibrionia</taxon>
        <taxon>Desulfovibrionales</taxon>
        <taxon>Desulfovibrionaceae</taxon>
        <taxon>Bilophila</taxon>
    </lineage>
</organism>
<dbReference type="EMBL" id="ADCP02000001">
    <property type="protein sequence ID" value="EFV42587.1"/>
    <property type="molecule type" value="Genomic_DNA"/>
</dbReference>
<dbReference type="CDD" id="cd07153">
    <property type="entry name" value="Fur_like"/>
    <property type="match status" value="1"/>
</dbReference>
<dbReference type="InterPro" id="IPR002481">
    <property type="entry name" value="FUR"/>
</dbReference>
<dbReference type="GO" id="GO:0008270">
    <property type="term" value="F:zinc ion binding"/>
    <property type="evidence" value="ECO:0007669"/>
    <property type="project" value="TreeGrafter"/>
</dbReference>
<comment type="cofactor">
    <cofactor evidence="12">
        <name>Zn(2+)</name>
        <dbReference type="ChEBI" id="CHEBI:29105"/>
    </cofactor>
    <text evidence="12">Binds 1 zinc ion per subunit.</text>
</comment>
<dbReference type="GO" id="GO:0005829">
    <property type="term" value="C:cytosol"/>
    <property type="evidence" value="ECO:0007669"/>
    <property type="project" value="TreeGrafter"/>
</dbReference>
<proteinExistence type="inferred from homology"/>
<evidence type="ECO:0000256" key="7">
    <source>
        <dbReference type="ARBA" id="ARBA00022723"/>
    </source>
</evidence>
<evidence type="ECO:0000256" key="4">
    <source>
        <dbReference type="ARBA" id="ARBA00020910"/>
    </source>
</evidence>
<protein>
    <recommendedName>
        <fullName evidence="4">Ferric uptake regulation protein</fullName>
    </recommendedName>
</protein>
<comment type="subunit">
    <text evidence="3">Homodimer.</text>
</comment>
<feature type="binding site" evidence="12">
    <location>
        <position position="146"/>
    </location>
    <ligand>
        <name>Zn(2+)</name>
        <dbReference type="ChEBI" id="CHEBI:29105"/>
    </ligand>
</feature>
<feature type="binding site" evidence="13">
    <location>
        <position position="135"/>
    </location>
    <ligand>
        <name>Fe cation</name>
        <dbReference type="ChEBI" id="CHEBI:24875"/>
    </ligand>
</feature>
<evidence type="ECO:0000256" key="1">
    <source>
        <dbReference type="ARBA" id="ARBA00004496"/>
    </source>
</evidence>
<keyword evidence="15" id="KW-1185">Reference proteome</keyword>
<keyword evidence="13" id="KW-0408">Iron</keyword>
<reference evidence="14 15" key="1">
    <citation type="submission" date="2010-10" db="EMBL/GenBank/DDBJ databases">
        <authorList>
            <consortium name="The Broad Institute Genome Sequencing Platform"/>
            <person name="Ward D."/>
            <person name="Earl A."/>
            <person name="Feldgarden M."/>
            <person name="Young S.K."/>
            <person name="Gargeya S."/>
            <person name="Zeng Q."/>
            <person name="Alvarado L."/>
            <person name="Berlin A."/>
            <person name="Bochicchio J."/>
            <person name="Chapman S.B."/>
            <person name="Chen Z."/>
            <person name="Freedman E."/>
            <person name="Gellesch M."/>
            <person name="Goldberg J."/>
            <person name="Griggs A."/>
            <person name="Gujja S."/>
            <person name="Heilman E."/>
            <person name="Heiman D."/>
            <person name="Howarth C."/>
            <person name="Mehta T."/>
            <person name="Neiman D."/>
            <person name="Pearson M."/>
            <person name="Roberts A."/>
            <person name="Saif S."/>
            <person name="Shea T."/>
            <person name="Shenoy N."/>
            <person name="Sisk P."/>
            <person name="Stolte C."/>
            <person name="Sykes S."/>
            <person name="White J."/>
            <person name="Yandava C."/>
            <person name="Allen-Vercoe E."/>
            <person name="Sibley C."/>
            <person name="Ambrose C.E."/>
            <person name="Strauss J."/>
            <person name="Daigneault M."/>
            <person name="Haas B."/>
            <person name="Nusbaum C."/>
            <person name="Birren B."/>
        </authorList>
    </citation>
    <scope>NUCLEOTIDE SEQUENCE [LARGE SCALE GENOMIC DNA]</scope>
    <source>
        <strain evidence="14 15">3_1_6</strain>
    </source>
</reference>
<dbReference type="GO" id="GO:0000976">
    <property type="term" value="F:transcription cis-regulatory region binding"/>
    <property type="evidence" value="ECO:0007669"/>
    <property type="project" value="TreeGrafter"/>
</dbReference>
<comment type="subcellular location">
    <subcellularLocation>
        <location evidence="1">Cytoplasm</location>
    </subcellularLocation>
</comment>
<dbReference type="Gene3D" id="1.10.10.10">
    <property type="entry name" value="Winged helix-like DNA-binding domain superfamily/Winged helix DNA-binding domain"/>
    <property type="match status" value="1"/>
</dbReference>
<comment type="cofactor">
    <cofactor evidence="13">
        <name>Mn(2+)</name>
        <dbReference type="ChEBI" id="CHEBI:29035"/>
    </cofactor>
    <cofactor evidence="13">
        <name>Fe(2+)</name>
        <dbReference type="ChEBI" id="CHEBI:29033"/>
    </cofactor>
    <text evidence="13">Binds 1 Mn(2+) or Fe(2+) ion per subunit.</text>
</comment>
<keyword evidence="6" id="KW-0678">Repressor</keyword>
<keyword evidence="8 12" id="KW-0862">Zinc</keyword>
<keyword evidence="9" id="KW-0805">Transcription regulation</keyword>
<reference evidence="14 15" key="2">
    <citation type="submission" date="2013-04" db="EMBL/GenBank/DDBJ databases">
        <title>The Genome Sequence of Bilophila wadsworthia 3_1_6.</title>
        <authorList>
            <consortium name="The Broad Institute Genomics Platform"/>
            <person name="Earl A."/>
            <person name="Ward D."/>
            <person name="Feldgarden M."/>
            <person name="Gevers D."/>
            <person name="Sibley C."/>
            <person name="Strauss J."/>
            <person name="Allen-Vercoe E."/>
            <person name="Walker B."/>
            <person name="Young S."/>
            <person name="Zeng Q."/>
            <person name="Gargeya S."/>
            <person name="Fitzgerald M."/>
            <person name="Haas B."/>
            <person name="Abouelleil A."/>
            <person name="Allen A.W."/>
            <person name="Alvarado L."/>
            <person name="Arachchi H.M."/>
            <person name="Berlin A.M."/>
            <person name="Chapman S.B."/>
            <person name="Gainer-Dewar J."/>
            <person name="Goldberg J."/>
            <person name="Griggs A."/>
            <person name="Gujja S."/>
            <person name="Hansen M."/>
            <person name="Howarth C."/>
            <person name="Imamovic A."/>
            <person name="Ireland A."/>
            <person name="Larimer J."/>
            <person name="McCowan C."/>
            <person name="Murphy C."/>
            <person name="Pearson M."/>
            <person name="Poon T.W."/>
            <person name="Priest M."/>
            <person name="Roberts A."/>
            <person name="Saif S."/>
            <person name="Shea T."/>
            <person name="Sisk P."/>
            <person name="Sykes S."/>
            <person name="Wortman J."/>
            <person name="Nusbaum C."/>
            <person name="Birren B."/>
        </authorList>
    </citation>
    <scope>NUCLEOTIDE SEQUENCE [LARGE SCALE GENOMIC DNA]</scope>
    <source>
        <strain evidence="14 15">3_1_6</strain>
    </source>
</reference>
<sequence length="150" mass="17394">MFSEDRPVGNPAQIFRSFLKNKGLRNTPQRQQIMEVFFNESGHLTTEEIYDRVRKEDPSLGQATVYRTMKLLCEAGLAREVRFGDGLARYEHAADAHHDHLICENCGRNIEVVDSQIEELQDALARKHGFKPTFHRLYLYGICPDCQRNR</sequence>
<evidence type="ECO:0000313" key="15">
    <source>
        <dbReference type="Proteomes" id="UP000006034"/>
    </source>
</evidence>
<comment type="similarity">
    <text evidence="2">Belongs to the Fur family.</text>
</comment>
<evidence type="ECO:0000313" key="14">
    <source>
        <dbReference type="EMBL" id="EFV42587.1"/>
    </source>
</evidence>
<evidence type="ECO:0000256" key="3">
    <source>
        <dbReference type="ARBA" id="ARBA00011738"/>
    </source>
</evidence>
<accession>E5YBK6</accession>
<evidence type="ECO:0000256" key="5">
    <source>
        <dbReference type="ARBA" id="ARBA00022490"/>
    </source>
</evidence>
<dbReference type="Pfam" id="PF01475">
    <property type="entry name" value="FUR"/>
    <property type="match status" value="1"/>
</dbReference>
<evidence type="ECO:0000256" key="8">
    <source>
        <dbReference type="ARBA" id="ARBA00022833"/>
    </source>
</evidence>
<evidence type="ECO:0000256" key="12">
    <source>
        <dbReference type="PIRSR" id="PIRSR602481-1"/>
    </source>
</evidence>
<gene>
    <name evidence="14" type="ORF">HMPREF0179_03579</name>
</gene>
<dbReference type="RefSeq" id="WP_005030597.1">
    <property type="nucleotide sequence ID" value="NZ_KE150238.1"/>
</dbReference>
<dbReference type="PANTHER" id="PTHR33202">
    <property type="entry name" value="ZINC UPTAKE REGULATION PROTEIN"/>
    <property type="match status" value="1"/>
</dbReference>
<dbReference type="GO" id="GO:0045892">
    <property type="term" value="P:negative regulation of DNA-templated transcription"/>
    <property type="evidence" value="ECO:0007669"/>
    <property type="project" value="TreeGrafter"/>
</dbReference>
<dbReference type="eggNOG" id="COG0735">
    <property type="taxonomic scope" value="Bacteria"/>
</dbReference>
<dbReference type="GeneID" id="78084420"/>
<feature type="binding site" evidence="12">
    <location>
        <position position="103"/>
    </location>
    <ligand>
        <name>Zn(2+)</name>
        <dbReference type="ChEBI" id="CHEBI:29105"/>
    </ligand>
</feature>
<dbReference type="InterPro" id="IPR043135">
    <property type="entry name" value="Fur_C"/>
</dbReference>
<dbReference type="HOGENOM" id="CLU_096072_3_1_7"/>
<evidence type="ECO:0000256" key="13">
    <source>
        <dbReference type="PIRSR" id="PIRSR602481-2"/>
    </source>
</evidence>
<dbReference type="InterPro" id="IPR036390">
    <property type="entry name" value="WH_DNA-bd_sf"/>
</dbReference>
<dbReference type="InterPro" id="IPR036388">
    <property type="entry name" value="WH-like_DNA-bd_sf"/>
</dbReference>
<dbReference type="Gene3D" id="3.30.1490.190">
    <property type="match status" value="1"/>
</dbReference>
<feature type="binding site" evidence="12">
    <location>
        <position position="106"/>
    </location>
    <ligand>
        <name>Zn(2+)</name>
        <dbReference type="ChEBI" id="CHEBI:29105"/>
    </ligand>
</feature>
<keyword evidence="5" id="KW-0963">Cytoplasm</keyword>
<evidence type="ECO:0000256" key="10">
    <source>
        <dbReference type="ARBA" id="ARBA00023125"/>
    </source>
</evidence>
<evidence type="ECO:0000256" key="2">
    <source>
        <dbReference type="ARBA" id="ARBA00007957"/>
    </source>
</evidence>